<organism evidence="1">
    <name type="scientific">bioreactor metagenome</name>
    <dbReference type="NCBI Taxonomy" id="1076179"/>
    <lineage>
        <taxon>unclassified sequences</taxon>
        <taxon>metagenomes</taxon>
        <taxon>ecological metagenomes</taxon>
    </lineage>
</organism>
<dbReference type="EMBL" id="VSSQ01146391">
    <property type="protein sequence ID" value="MPN64870.1"/>
    <property type="molecule type" value="Genomic_DNA"/>
</dbReference>
<dbReference type="AlphaFoldDB" id="A0A645JP75"/>
<gene>
    <name evidence="1" type="ORF">SDC9_212648</name>
</gene>
<comment type="caution">
    <text evidence="1">The sequence shown here is derived from an EMBL/GenBank/DDBJ whole genome shotgun (WGS) entry which is preliminary data.</text>
</comment>
<protein>
    <submittedName>
        <fullName evidence="1">Uncharacterized protein</fullName>
    </submittedName>
</protein>
<sequence length="104" mass="11056">MRSGKRLAVRIHSNKVDALQFGLDHAVHGIGTAAAASDYFDRRKRIFGLLLVNLLQFKHGLSSSCGTQVVSAAEQIAEESANAALGSTCAGFGVNDQIKQSQRA</sequence>
<evidence type="ECO:0000313" key="1">
    <source>
        <dbReference type="EMBL" id="MPN64870.1"/>
    </source>
</evidence>
<reference evidence="1" key="1">
    <citation type="submission" date="2019-08" db="EMBL/GenBank/DDBJ databases">
        <authorList>
            <person name="Kucharzyk K."/>
            <person name="Murdoch R.W."/>
            <person name="Higgins S."/>
            <person name="Loffler F."/>
        </authorList>
    </citation>
    <scope>NUCLEOTIDE SEQUENCE</scope>
</reference>
<accession>A0A645JP75</accession>
<name>A0A645JP75_9ZZZZ</name>
<proteinExistence type="predicted"/>